<keyword evidence="3" id="KW-1185">Reference proteome</keyword>
<organism evidence="2 3">
    <name type="scientific">Physocladia obscura</name>
    <dbReference type="NCBI Taxonomy" id="109957"/>
    <lineage>
        <taxon>Eukaryota</taxon>
        <taxon>Fungi</taxon>
        <taxon>Fungi incertae sedis</taxon>
        <taxon>Chytridiomycota</taxon>
        <taxon>Chytridiomycota incertae sedis</taxon>
        <taxon>Chytridiomycetes</taxon>
        <taxon>Chytridiales</taxon>
        <taxon>Chytriomycetaceae</taxon>
        <taxon>Physocladia</taxon>
    </lineage>
</organism>
<feature type="transmembrane region" description="Helical" evidence="1">
    <location>
        <begin position="155"/>
        <end position="178"/>
    </location>
</feature>
<feature type="transmembrane region" description="Helical" evidence="1">
    <location>
        <begin position="262"/>
        <end position="281"/>
    </location>
</feature>
<name>A0AAD5T8X3_9FUNG</name>
<accession>A0AAD5T8X3</accession>
<sequence length="301" mass="33963">MGLAGVGHMWVIYTLLCIYAVGAVFNGWILMAILGDHRRLLQTRIDKITAALIVTIFVWALGRVLITALVLFNVVYVFGNVIAGFSNIVVIGLFGLNLLLAIERFIQIKDIHYSNIIYSTFAVVIGIFCVLIVAIFATTPSSDGFRPSTQPQKAIWFVITGFSYIVTIGCMLSLYIWTFSYCTKQFQRNPNLVAYFLGEHNADAVDKEELRMTRLKLERQILVKSVIISGSLIICYIPFFFYELAGWVAGPNFDPNAIFYDISIIFLTFDVCVTPSVVLYVRRDLSQAMLFWKNEAAEQIL</sequence>
<evidence type="ECO:0000256" key="1">
    <source>
        <dbReference type="SAM" id="Phobius"/>
    </source>
</evidence>
<comment type="caution">
    <text evidence="2">The sequence shown here is derived from an EMBL/GenBank/DDBJ whole genome shotgun (WGS) entry which is preliminary data.</text>
</comment>
<reference evidence="2" key="1">
    <citation type="submission" date="2020-05" db="EMBL/GenBank/DDBJ databases">
        <title>Phylogenomic resolution of chytrid fungi.</title>
        <authorList>
            <person name="Stajich J.E."/>
            <person name="Amses K."/>
            <person name="Simmons R."/>
            <person name="Seto K."/>
            <person name="Myers J."/>
            <person name="Bonds A."/>
            <person name="Quandt C.A."/>
            <person name="Barry K."/>
            <person name="Liu P."/>
            <person name="Grigoriev I."/>
            <person name="Longcore J.E."/>
            <person name="James T.Y."/>
        </authorList>
    </citation>
    <scope>NUCLEOTIDE SEQUENCE</scope>
    <source>
        <strain evidence="2">JEL0513</strain>
    </source>
</reference>
<feature type="transmembrane region" description="Helical" evidence="1">
    <location>
        <begin position="221"/>
        <end position="242"/>
    </location>
</feature>
<keyword evidence="1" id="KW-0472">Membrane</keyword>
<keyword evidence="1" id="KW-0812">Transmembrane</keyword>
<feature type="transmembrane region" description="Helical" evidence="1">
    <location>
        <begin position="113"/>
        <end position="135"/>
    </location>
</feature>
<feature type="transmembrane region" description="Helical" evidence="1">
    <location>
        <begin position="48"/>
        <end position="72"/>
    </location>
</feature>
<feature type="transmembrane region" description="Helical" evidence="1">
    <location>
        <begin position="78"/>
        <end position="101"/>
    </location>
</feature>
<proteinExistence type="predicted"/>
<dbReference type="CDD" id="cd00637">
    <property type="entry name" value="7tm_classA_rhodopsin-like"/>
    <property type="match status" value="1"/>
</dbReference>
<feature type="transmembrane region" description="Helical" evidence="1">
    <location>
        <begin position="12"/>
        <end position="36"/>
    </location>
</feature>
<dbReference type="Gene3D" id="1.20.1070.10">
    <property type="entry name" value="Rhodopsin 7-helix transmembrane proteins"/>
    <property type="match status" value="1"/>
</dbReference>
<dbReference type="Proteomes" id="UP001211907">
    <property type="component" value="Unassembled WGS sequence"/>
</dbReference>
<protein>
    <recommendedName>
        <fullName evidence="4">G protein-coupled receptor</fullName>
    </recommendedName>
</protein>
<evidence type="ECO:0000313" key="2">
    <source>
        <dbReference type="EMBL" id="KAJ3140356.1"/>
    </source>
</evidence>
<keyword evidence="1" id="KW-1133">Transmembrane helix</keyword>
<gene>
    <name evidence="2" type="ORF">HK100_010253</name>
</gene>
<dbReference type="AlphaFoldDB" id="A0AAD5T8X3"/>
<dbReference type="SUPFAM" id="SSF81321">
    <property type="entry name" value="Family A G protein-coupled receptor-like"/>
    <property type="match status" value="1"/>
</dbReference>
<dbReference type="EMBL" id="JADGJH010000056">
    <property type="protein sequence ID" value="KAJ3140356.1"/>
    <property type="molecule type" value="Genomic_DNA"/>
</dbReference>
<evidence type="ECO:0008006" key="4">
    <source>
        <dbReference type="Google" id="ProtNLM"/>
    </source>
</evidence>
<evidence type="ECO:0000313" key="3">
    <source>
        <dbReference type="Proteomes" id="UP001211907"/>
    </source>
</evidence>